<reference evidence="2 3" key="1">
    <citation type="journal article" date="2008" name="Nature">
        <title>The genome of the model beetle and pest Tribolium castaneum.</title>
        <authorList>
            <consortium name="Tribolium Genome Sequencing Consortium"/>
            <person name="Richards S."/>
            <person name="Gibbs R.A."/>
            <person name="Weinstock G.M."/>
            <person name="Brown S.J."/>
            <person name="Denell R."/>
            <person name="Beeman R.W."/>
            <person name="Gibbs R."/>
            <person name="Beeman R.W."/>
            <person name="Brown S.J."/>
            <person name="Bucher G."/>
            <person name="Friedrich M."/>
            <person name="Grimmelikhuijzen C.J."/>
            <person name="Klingler M."/>
            <person name="Lorenzen M."/>
            <person name="Richards S."/>
            <person name="Roth S."/>
            <person name="Schroder R."/>
            <person name="Tautz D."/>
            <person name="Zdobnov E.M."/>
            <person name="Muzny D."/>
            <person name="Gibbs R.A."/>
            <person name="Weinstock G.M."/>
            <person name="Attaway T."/>
            <person name="Bell S."/>
            <person name="Buhay C.J."/>
            <person name="Chandrabose M.N."/>
            <person name="Chavez D."/>
            <person name="Clerk-Blankenburg K.P."/>
            <person name="Cree A."/>
            <person name="Dao M."/>
            <person name="Davis C."/>
            <person name="Chacko J."/>
            <person name="Dinh H."/>
            <person name="Dugan-Rocha S."/>
            <person name="Fowler G."/>
            <person name="Garner T.T."/>
            <person name="Garnes J."/>
            <person name="Gnirke A."/>
            <person name="Hawes A."/>
            <person name="Hernandez J."/>
            <person name="Hines S."/>
            <person name="Holder M."/>
            <person name="Hume J."/>
            <person name="Jhangiani S.N."/>
            <person name="Joshi V."/>
            <person name="Khan Z.M."/>
            <person name="Jackson L."/>
            <person name="Kovar C."/>
            <person name="Kowis A."/>
            <person name="Lee S."/>
            <person name="Lewis L.R."/>
            <person name="Margolis J."/>
            <person name="Morgan M."/>
            <person name="Nazareth L.V."/>
            <person name="Nguyen N."/>
            <person name="Okwuonu G."/>
            <person name="Parker D."/>
            <person name="Richards S."/>
            <person name="Ruiz S.J."/>
            <person name="Santibanez J."/>
            <person name="Savard J."/>
            <person name="Scherer S.E."/>
            <person name="Schneider B."/>
            <person name="Sodergren E."/>
            <person name="Tautz D."/>
            <person name="Vattahil S."/>
            <person name="Villasana D."/>
            <person name="White C.S."/>
            <person name="Wright R."/>
            <person name="Park Y."/>
            <person name="Beeman R.W."/>
            <person name="Lord J."/>
            <person name="Oppert B."/>
            <person name="Lorenzen M."/>
            <person name="Brown S."/>
            <person name="Wang L."/>
            <person name="Savard J."/>
            <person name="Tautz D."/>
            <person name="Richards S."/>
            <person name="Weinstock G."/>
            <person name="Gibbs R.A."/>
            <person name="Liu Y."/>
            <person name="Worley K."/>
            <person name="Weinstock G."/>
            <person name="Elsik C.G."/>
            <person name="Reese J.T."/>
            <person name="Elhaik E."/>
            <person name="Landan G."/>
            <person name="Graur D."/>
            <person name="Arensburger P."/>
            <person name="Atkinson P."/>
            <person name="Beeman R.W."/>
            <person name="Beidler J."/>
            <person name="Brown S.J."/>
            <person name="Demuth J.P."/>
            <person name="Drury D.W."/>
            <person name="Du Y.Z."/>
            <person name="Fujiwara H."/>
            <person name="Lorenzen M."/>
            <person name="Maselli V."/>
            <person name="Osanai M."/>
            <person name="Park Y."/>
            <person name="Robertson H.M."/>
            <person name="Tu Z."/>
            <person name="Wang J.J."/>
            <person name="Wang S."/>
            <person name="Richards S."/>
            <person name="Song H."/>
            <person name="Zhang L."/>
            <person name="Sodergren E."/>
            <person name="Werner D."/>
            <person name="Stanke M."/>
            <person name="Morgenstern B."/>
            <person name="Solovyev V."/>
            <person name="Kosarev P."/>
            <person name="Brown G."/>
            <person name="Chen H.C."/>
            <person name="Ermolaeva O."/>
            <person name="Hlavina W."/>
            <person name="Kapustin Y."/>
            <person name="Kiryutin B."/>
            <person name="Kitts P."/>
            <person name="Maglott D."/>
            <person name="Pruitt K."/>
            <person name="Sapojnikov V."/>
            <person name="Souvorov A."/>
            <person name="Mackey A.J."/>
            <person name="Waterhouse R.M."/>
            <person name="Wyder S."/>
            <person name="Zdobnov E.M."/>
            <person name="Zdobnov E.M."/>
            <person name="Wyder S."/>
            <person name="Kriventseva E.V."/>
            <person name="Kadowaki T."/>
            <person name="Bork P."/>
            <person name="Aranda M."/>
            <person name="Bao R."/>
            <person name="Beermann A."/>
            <person name="Berns N."/>
            <person name="Bolognesi R."/>
            <person name="Bonneton F."/>
            <person name="Bopp D."/>
            <person name="Brown S.J."/>
            <person name="Bucher G."/>
            <person name="Butts T."/>
            <person name="Chaumot A."/>
            <person name="Denell R.E."/>
            <person name="Ferrier D.E."/>
            <person name="Friedrich M."/>
            <person name="Gordon C.M."/>
            <person name="Jindra M."/>
            <person name="Klingler M."/>
            <person name="Lan Q."/>
            <person name="Lattorff H.M."/>
            <person name="Laudet V."/>
            <person name="von Levetsow C."/>
            <person name="Liu Z."/>
            <person name="Lutz R."/>
            <person name="Lynch J.A."/>
            <person name="da Fonseca R.N."/>
            <person name="Posnien N."/>
            <person name="Reuter R."/>
            <person name="Roth S."/>
            <person name="Savard J."/>
            <person name="Schinko J.B."/>
            <person name="Schmitt C."/>
            <person name="Schoppmeier M."/>
            <person name="Schroder R."/>
            <person name="Shippy T.D."/>
            <person name="Simonnet F."/>
            <person name="Marques-Souza H."/>
            <person name="Tautz D."/>
            <person name="Tomoyasu Y."/>
            <person name="Trauner J."/>
            <person name="Van der Zee M."/>
            <person name="Vervoort M."/>
            <person name="Wittkopp N."/>
            <person name="Wimmer E.A."/>
            <person name="Yang X."/>
            <person name="Jones A.K."/>
            <person name="Sattelle D.B."/>
            <person name="Ebert P.R."/>
            <person name="Nelson D."/>
            <person name="Scott J.G."/>
            <person name="Beeman R.W."/>
            <person name="Muthukrishnan S."/>
            <person name="Kramer K.J."/>
            <person name="Arakane Y."/>
            <person name="Beeman R.W."/>
            <person name="Zhu Q."/>
            <person name="Hogenkamp D."/>
            <person name="Dixit R."/>
            <person name="Oppert B."/>
            <person name="Jiang H."/>
            <person name="Zou Z."/>
            <person name="Marshall J."/>
            <person name="Elpidina E."/>
            <person name="Vinokurov K."/>
            <person name="Oppert C."/>
            <person name="Zou Z."/>
            <person name="Evans J."/>
            <person name="Lu Z."/>
            <person name="Zhao P."/>
            <person name="Sumathipala N."/>
            <person name="Altincicek B."/>
            <person name="Vilcinskas A."/>
            <person name="Williams M."/>
            <person name="Hultmark D."/>
            <person name="Hetru C."/>
            <person name="Jiang H."/>
            <person name="Grimmelikhuijzen C.J."/>
            <person name="Hauser F."/>
            <person name="Cazzamali G."/>
            <person name="Williamson M."/>
            <person name="Park Y."/>
            <person name="Li B."/>
            <person name="Tanaka Y."/>
            <person name="Predel R."/>
            <person name="Neupert S."/>
            <person name="Schachtner J."/>
            <person name="Verleyen P."/>
            <person name="Raible F."/>
            <person name="Bork P."/>
            <person name="Friedrich M."/>
            <person name="Walden K.K."/>
            <person name="Robertson H.M."/>
            <person name="Angeli S."/>
            <person name="Foret S."/>
            <person name="Bucher G."/>
            <person name="Schuetz S."/>
            <person name="Maleszka R."/>
            <person name="Wimmer E.A."/>
            <person name="Beeman R.W."/>
            <person name="Lorenzen M."/>
            <person name="Tomoyasu Y."/>
            <person name="Miller S.C."/>
            <person name="Grossmann D."/>
            <person name="Bucher G."/>
        </authorList>
    </citation>
    <scope>NUCLEOTIDE SEQUENCE [LARGE SCALE GENOMIC DNA]</scope>
    <source>
        <strain evidence="2 3">Georgia GA2</strain>
    </source>
</reference>
<dbReference type="Proteomes" id="UP000007266">
    <property type="component" value="Linkage group 4"/>
</dbReference>
<gene>
    <name evidence="2" type="primary">AUGUSTUS-3.0.2_08184</name>
    <name evidence="2" type="ORF">TcasGA2_TC008184</name>
</gene>
<dbReference type="eggNOG" id="ENOG502SCDK">
    <property type="taxonomic scope" value="Eukaryota"/>
</dbReference>
<evidence type="ECO:0000313" key="3">
    <source>
        <dbReference type="Proteomes" id="UP000007266"/>
    </source>
</evidence>
<name>D2A094_TRICA</name>
<protein>
    <submittedName>
        <fullName evidence="2">Uncharacterized protein</fullName>
    </submittedName>
</protein>
<reference evidence="2 3" key="2">
    <citation type="journal article" date="2010" name="Nucleic Acids Res.">
        <title>BeetleBase in 2010: revisions to provide comprehensive genomic information for Tribolium castaneum.</title>
        <authorList>
            <person name="Kim H.S."/>
            <person name="Murphy T."/>
            <person name="Xia J."/>
            <person name="Caragea D."/>
            <person name="Park Y."/>
            <person name="Beeman R.W."/>
            <person name="Lorenzen M.D."/>
            <person name="Butcher S."/>
            <person name="Manak J.R."/>
            <person name="Brown S.J."/>
        </authorList>
    </citation>
    <scope>GENOME REANNOTATION</scope>
    <source>
        <strain evidence="2 3">Georgia GA2</strain>
    </source>
</reference>
<dbReference type="HOGENOM" id="CLU_1688991_0_0_1"/>
<accession>D2A094</accession>
<evidence type="ECO:0000256" key="1">
    <source>
        <dbReference type="SAM" id="MobiDB-lite"/>
    </source>
</evidence>
<evidence type="ECO:0000313" key="2">
    <source>
        <dbReference type="EMBL" id="EFA02489.1"/>
    </source>
</evidence>
<feature type="compositionally biased region" description="Low complexity" evidence="1">
    <location>
        <begin position="24"/>
        <end position="37"/>
    </location>
</feature>
<dbReference type="AlphaFoldDB" id="D2A094"/>
<feature type="region of interest" description="Disordered" evidence="1">
    <location>
        <begin position="1"/>
        <end position="64"/>
    </location>
</feature>
<dbReference type="InParanoid" id="D2A094"/>
<dbReference type="EMBL" id="KQ971338">
    <property type="protein sequence ID" value="EFA02489.1"/>
    <property type="molecule type" value="Genomic_DNA"/>
</dbReference>
<keyword evidence="3" id="KW-1185">Reference proteome</keyword>
<sequence>MAEDSASSRRLSQIFDPLSRLTELTRSSHSTPSSPRLLPRRPRDVTSAMPPLDGLDSGPSRVVDPNNVNWQERCLELQLELHRSRTQATRTRDMLREKAPPNPWGQAAALERSLVLKPHPFLLHLLYNPSVNYTKLVSPRPLQDIAALLELITLTV</sequence>
<proteinExistence type="predicted"/>
<dbReference type="PhylomeDB" id="D2A094"/>
<organism evidence="2 3">
    <name type="scientific">Tribolium castaneum</name>
    <name type="common">Red flour beetle</name>
    <dbReference type="NCBI Taxonomy" id="7070"/>
    <lineage>
        <taxon>Eukaryota</taxon>
        <taxon>Metazoa</taxon>
        <taxon>Ecdysozoa</taxon>
        <taxon>Arthropoda</taxon>
        <taxon>Hexapoda</taxon>
        <taxon>Insecta</taxon>
        <taxon>Pterygota</taxon>
        <taxon>Neoptera</taxon>
        <taxon>Endopterygota</taxon>
        <taxon>Coleoptera</taxon>
        <taxon>Polyphaga</taxon>
        <taxon>Cucujiformia</taxon>
        <taxon>Tenebrionidae</taxon>
        <taxon>Tenebrionidae incertae sedis</taxon>
        <taxon>Tribolium</taxon>
    </lineage>
</organism>